<evidence type="ECO:0000256" key="2">
    <source>
        <dbReference type="ARBA" id="ARBA00022692"/>
    </source>
</evidence>
<dbReference type="InterPro" id="IPR004752">
    <property type="entry name" value="AmpG_permease/AT-1"/>
</dbReference>
<feature type="transmembrane region" description="Helical" evidence="6">
    <location>
        <begin position="573"/>
        <end position="598"/>
    </location>
</feature>
<gene>
    <name evidence="8" type="primary">6050566</name>
    <name evidence="7" type="ORF">CpipJ_CPIJ016994</name>
</gene>
<dbReference type="PANTHER" id="PTHR12778:SF9">
    <property type="entry name" value="ACETYL-COENZYME A TRANSPORTER 1"/>
    <property type="match status" value="1"/>
</dbReference>
<dbReference type="KEGG" id="cqu:CpipJ_CPIJ016994"/>
<keyword evidence="9" id="KW-1185">Reference proteome</keyword>
<feature type="transmembrane region" description="Helical" evidence="6">
    <location>
        <begin position="534"/>
        <end position="553"/>
    </location>
</feature>
<keyword evidence="4 6" id="KW-0472">Membrane</keyword>
<evidence type="ECO:0000313" key="9">
    <source>
        <dbReference type="Proteomes" id="UP000002320"/>
    </source>
</evidence>
<evidence type="ECO:0000256" key="3">
    <source>
        <dbReference type="ARBA" id="ARBA00022989"/>
    </source>
</evidence>
<dbReference type="VEuPathDB" id="VectorBase:CPIJ016994"/>
<evidence type="ECO:0000313" key="8">
    <source>
        <dbReference type="EnsemblMetazoa" id="CPIJ016994-PA"/>
    </source>
</evidence>
<dbReference type="InParanoid" id="B0XBW5"/>
<sequence>MPTKCRAATKRIESVNSSGSSWCRDLQPVGGFRLDSADWLRSQRNQQPDESNEDFVQAVNLQAELCGFGAFRDVAIMDRVLAGLLDENLKENLLKEEGLTLDKMDKFITTWNIAKRYPCLSEVRKAKISLNTFHVSAGSAVWLAHRDQLKPHYQQQGERPNLMTPFEKSAPDAAVVDLEVEMLNLDEDMLRAGYGGSGLFRGFPEAATARSRSRKRDASAAELPAVCLRRSKRIKKPVLVVACDSDAFNKPAPEEMKSCAFTLGPPNDSFLITFNRRLLFRRVMEVVTGLMEVEDSAVMRVATVAQHQGKPLLVGRVGPFLPKYVAHRKNWSRGANAASSVAKFLERYGEFRDVYEEQLGDDQEFVGVYTGIRVAKMVVRENIGSWITINGEDTKCQYYAQKATCKHCHDYLDIGVGCVQNKKLLVQKNFADAVKQPTKPAMPQLQPNPQQPLNPQKPKPKPNGGKLKPSGGHSNRAGGGHPMMLQNRGDSYKQQVRVGGWAGDAPSSAVNMKLLWAPIVDSLYWSRFNLRKSWLIPTKYLIGLFMLILRLRVNRWLENSEGDDVASHVAPNIPILMVIFIALNFLAATVGQTARYFLGYVAFMALESAEFCNSYLRPEPVDEGLVTFQASCGSGDWCFW</sequence>
<reference evidence="8" key="2">
    <citation type="submission" date="2021-02" db="UniProtKB">
        <authorList>
            <consortium name="EnsemblMetazoa"/>
        </authorList>
    </citation>
    <scope>IDENTIFICATION</scope>
    <source>
        <strain evidence="8">JHB</strain>
    </source>
</reference>
<keyword evidence="3 6" id="KW-1133">Transmembrane helix</keyword>
<dbReference type="AlphaFoldDB" id="B0XBW5"/>
<dbReference type="Pfam" id="PF13000">
    <property type="entry name" value="Acatn"/>
    <property type="match status" value="1"/>
</dbReference>
<evidence type="ECO:0000256" key="5">
    <source>
        <dbReference type="SAM" id="MobiDB-lite"/>
    </source>
</evidence>
<feature type="region of interest" description="Disordered" evidence="5">
    <location>
        <begin position="439"/>
        <end position="486"/>
    </location>
</feature>
<proteinExistence type="predicted"/>
<evidence type="ECO:0000256" key="4">
    <source>
        <dbReference type="ARBA" id="ARBA00023136"/>
    </source>
</evidence>
<dbReference type="EnsemblMetazoa" id="CPIJ016994-RA">
    <property type="protein sequence ID" value="CPIJ016994-PA"/>
    <property type="gene ID" value="CPIJ016994"/>
</dbReference>
<dbReference type="EMBL" id="DS232658">
    <property type="protein sequence ID" value="EDS44494.1"/>
    <property type="molecule type" value="Genomic_DNA"/>
</dbReference>
<dbReference type="VEuPathDB" id="VectorBase:CQUJHB008429"/>
<protein>
    <submittedName>
        <fullName evidence="7 8">Uncharacterized protein</fullName>
    </submittedName>
</protein>
<evidence type="ECO:0000256" key="6">
    <source>
        <dbReference type="SAM" id="Phobius"/>
    </source>
</evidence>
<keyword evidence="2 6" id="KW-0812">Transmembrane</keyword>
<feature type="compositionally biased region" description="Low complexity" evidence="5">
    <location>
        <begin position="458"/>
        <end position="469"/>
    </location>
</feature>
<dbReference type="VEuPathDB" id="VectorBase:CQUJHB014262"/>
<dbReference type="GO" id="GO:0035348">
    <property type="term" value="P:acetyl-CoA transmembrane transport"/>
    <property type="evidence" value="ECO:0007669"/>
    <property type="project" value="InterPro"/>
</dbReference>
<name>B0XBW5_CULQU</name>
<dbReference type="InterPro" id="IPR024371">
    <property type="entry name" value="AcetylCoA_trans_1-like"/>
</dbReference>
<dbReference type="OrthoDB" id="7764705at2759"/>
<dbReference type="GO" id="GO:0016020">
    <property type="term" value="C:membrane"/>
    <property type="evidence" value="ECO:0007669"/>
    <property type="project" value="UniProtKB-SubCell"/>
</dbReference>
<accession>B0XBW5</accession>
<dbReference type="HOGENOM" id="CLU_427778_0_0_1"/>
<dbReference type="GO" id="GO:0008521">
    <property type="term" value="F:acetyl-CoA transmembrane transporter activity"/>
    <property type="evidence" value="ECO:0007669"/>
    <property type="project" value="InterPro"/>
</dbReference>
<organism>
    <name type="scientific">Culex quinquefasciatus</name>
    <name type="common">Southern house mosquito</name>
    <name type="synonym">Culex pungens</name>
    <dbReference type="NCBI Taxonomy" id="7176"/>
    <lineage>
        <taxon>Eukaryota</taxon>
        <taxon>Metazoa</taxon>
        <taxon>Ecdysozoa</taxon>
        <taxon>Arthropoda</taxon>
        <taxon>Hexapoda</taxon>
        <taxon>Insecta</taxon>
        <taxon>Pterygota</taxon>
        <taxon>Neoptera</taxon>
        <taxon>Endopterygota</taxon>
        <taxon>Diptera</taxon>
        <taxon>Nematocera</taxon>
        <taxon>Culicoidea</taxon>
        <taxon>Culicidae</taxon>
        <taxon>Culicinae</taxon>
        <taxon>Culicini</taxon>
        <taxon>Culex</taxon>
        <taxon>Culex</taxon>
    </lineage>
</organism>
<evidence type="ECO:0000313" key="7">
    <source>
        <dbReference type="EMBL" id="EDS44494.1"/>
    </source>
</evidence>
<dbReference type="VEuPathDB" id="VectorBase:CQUJHB008514"/>
<comment type="subcellular location">
    <subcellularLocation>
        <location evidence="1">Membrane</location>
        <topology evidence="1">Multi-pass membrane protein</topology>
    </subcellularLocation>
</comment>
<dbReference type="eggNOG" id="KOG3574">
    <property type="taxonomic scope" value="Eukaryota"/>
</dbReference>
<dbReference type="PANTHER" id="PTHR12778">
    <property type="entry name" value="SOLUTE CARRIER FAMILY 33 ACETYL-COA TRANSPORTER -RELATED"/>
    <property type="match status" value="1"/>
</dbReference>
<reference evidence="7" key="1">
    <citation type="submission" date="2007-03" db="EMBL/GenBank/DDBJ databases">
        <title>Annotation of Culex pipiens quinquefasciatus.</title>
        <authorList>
            <consortium name="The Broad Institute Genome Sequencing Platform"/>
            <person name="Atkinson P.W."/>
            <person name="Hemingway J."/>
            <person name="Christensen B.M."/>
            <person name="Higgs S."/>
            <person name="Kodira C."/>
            <person name="Hannick L."/>
            <person name="Megy K."/>
            <person name="O'Leary S."/>
            <person name="Pearson M."/>
            <person name="Haas B.J."/>
            <person name="Mauceli E."/>
            <person name="Wortman J.R."/>
            <person name="Lee N.H."/>
            <person name="Guigo R."/>
            <person name="Stanke M."/>
            <person name="Alvarado L."/>
            <person name="Amedeo P."/>
            <person name="Antoine C.H."/>
            <person name="Arensburger P."/>
            <person name="Bidwell S.L."/>
            <person name="Crawford M."/>
            <person name="Camaro F."/>
            <person name="Devon K."/>
            <person name="Engels R."/>
            <person name="Hammond M."/>
            <person name="Howarth C."/>
            <person name="Koehrsen M."/>
            <person name="Lawson D."/>
            <person name="Montgomery P."/>
            <person name="Nene V."/>
            <person name="Nusbaum C."/>
            <person name="Puiu D."/>
            <person name="Romero-Severson J."/>
            <person name="Severson D.W."/>
            <person name="Shumway M."/>
            <person name="Sisk P."/>
            <person name="Stolte C."/>
            <person name="Zeng Q."/>
            <person name="Eisenstadt E."/>
            <person name="Fraser-Liggett C."/>
            <person name="Strausberg R."/>
            <person name="Galagan J."/>
            <person name="Birren B."/>
            <person name="Collins F.H."/>
        </authorList>
    </citation>
    <scope>NUCLEOTIDE SEQUENCE [LARGE SCALE GENOMIC DNA]</scope>
    <source>
        <strain evidence="7">JHB</strain>
    </source>
</reference>
<dbReference type="Proteomes" id="UP000002320">
    <property type="component" value="Unassembled WGS sequence"/>
</dbReference>
<evidence type="ECO:0000256" key="1">
    <source>
        <dbReference type="ARBA" id="ARBA00004141"/>
    </source>
</evidence>